<name>J9F729_9ZZZZ</name>
<evidence type="ECO:0000313" key="1">
    <source>
        <dbReference type="EMBL" id="EJW90273.1"/>
    </source>
</evidence>
<dbReference type="AlphaFoldDB" id="J9F729"/>
<gene>
    <name evidence="1" type="ORF">EVA_21618</name>
</gene>
<protein>
    <submittedName>
        <fullName evidence="1">Uncharacterized protein</fullName>
    </submittedName>
</protein>
<reference evidence="1" key="1">
    <citation type="journal article" date="2012" name="PLoS ONE">
        <title>Gene sets for utilization of primary and secondary nutrition supplies in the distal gut of endangered iberian lynx.</title>
        <authorList>
            <person name="Alcaide M."/>
            <person name="Messina E."/>
            <person name="Richter M."/>
            <person name="Bargiela R."/>
            <person name="Peplies J."/>
            <person name="Huws S.A."/>
            <person name="Newbold C.J."/>
            <person name="Golyshin P.N."/>
            <person name="Simon M.A."/>
            <person name="Lopez G."/>
            <person name="Yakimov M.M."/>
            <person name="Ferrer M."/>
        </authorList>
    </citation>
    <scope>NUCLEOTIDE SEQUENCE</scope>
</reference>
<comment type="caution">
    <text evidence="1">The sequence shown here is derived from an EMBL/GenBank/DDBJ whole genome shotgun (WGS) entry which is preliminary data.</text>
</comment>
<accession>J9F729</accession>
<organism evidence="1">
    <name type="scientific">gut metagenome</name>
    <dbReference type="NCBI Taxonomy" id="749906"/>
    <lineage>
        <taxon>unclassified sequences</taxon>
        <taxon>metagenomes</taxon>
        <taxon>organismal metagenomes</taxon>
    </lineage>
</organism>
<proteinExistence type="predicted"/>
<dbReference type="EMBL" id="AMCI01008941">
    <property type="protein sequence ID" value="EJW90273.1"/>
    <property type="molecule type" value="Genomic_DNA"/>
</dbReference>
<sequence length="67" mass="8076">MAILFNFQYSKIRKHIGMRNYLIDYHLSKIVHTSYIYLFYYRCIYRCALKVKGSCATPHLKTPKLKI</sequence>